<feature type="compositionally biased region" description="Polar residues" evidence="1">
    <location>
        <begin position="10"/>
        <end position="24"/>
    </location>
</feature>
<feature type="compositionally biased region" description="Low complexity" evidence="1">
    <location>
        <begin position="449"/>
        <end position="459"/>
    </location>
</feature>
<proteinExistence type="predicted"/>
<feature type="compositionally biased region" description="Polar residues" evidence="1">
    <location>
        <begin position="94"/>
        <end position="112"/>
    </location>
</feature>
<feature type="compositionally biased region" description="Basic and acidic residues" evidence="1">
    <location>
        <begin position="31"/>
        <end position="40"/>
    </location>
</feature>
<dbReference type="EMBL" id="JAJSPL020000009">
    <property type="protein sequence ID" value="KAK7745021.1"/>
    <property type="molecule type" value="Genomic_DNA"/>
</dbReference>
<protein>
    <submittedName>
        <fullName evidence="2">Uncharacterized protein</fullName>
    </submittedName>
</protein>
<keyword evidence="3" id="KW-1185">Reference proteome</keyword>
<evidence type="ECO:0000313" key="2">
    <source>
        <dbReference type="EMBL" id="KAK7745021.1"/>
    </source>
</evidence>
<gene>
    <name evidence="2" type="ORF">SLS53_003256</name>
</gene>
<name>A0AAN9UDR0_9PEZI</name>
<evidence type="ECO:0000256" key="1">
    <source>
        <dbReference type="SAM" id="MobiDB-lite"/>
    </source>
</evidence>
<dbReference type="Proteomes" id="UP001320245">
    <property type="component" value="Unassembled WGS sequence"/>
</dbReference>
<dbReference type="CDD" id="cd06503">
    <property type="entry name" value="ATP-synt_Fo_b"/>
    <property type="match status" value="1"/>
</dbReference>
<feature type="compositionally biased region" description="Basic and acidic residues" evidence="1">
    <location>
        <begin position="435"/>
        <end position="447"/>
    </location>
</feature>
<feature type="region of interest" description="Disordered" evidence="1">
    <location>
        <begin position="575"/>
        <end position="640"/>
    </location>
</feature>
<feature type="region of interest" description="Disordered" evidence="1">
    <location>
        <begin position="221"/>
        <end position="545"/>
    </location>
</feature>
<reference evidence="2 3" key="1">
    <citation type="journal article" date="2023" name="PLoS ONE">
        <title>Cytospora paraplurivora sp. nov. isolated from orchards with fruit tree decline syndrome in Ontario, Canada.</title>
        <authorList>
            <person name="Ilyukhin E."/>
            <person name="Nguyen H.D.T."/>
            <person name="Castle A.J."/>
            <person name="Ellouze W."/>
        </authorList>
    </citation>
    <scope>NUCLEOTIDE SEQUENCE [LARGE SCALE GENOMIC DNA]</scope>
    <source>
        <strain evidence="2 3">FDS-564</strain>
    </source>
</reference>
<feature type="compositionally biased region" description="Polar residues" evidence="1">
    <location>
        <begin position="403"/>
        <end position="434"/>
    </location>
</feature>
<comment type="caution">
    <text evidence="2">The sequence shown here is derived from an EMBL/GenBank/DDBJ whole genome shotgun (WGS) entry which is preliminary data.</text>
</comment>
<dbReference type="AlphaFoldDB" id="A0AAN9UDR0"/>
<organism evidence="2 3">
    <name type="scientific">Cytospora paraplurivora</name>
    <dbReference type="NCBI Taxonomy" id="2898453"/>
    <lineage>
        <taxon>Eukaryota</taxon>
        <taxon>Fungi</taxon>
        <taxon>Dikarya</taxon>
        <taxon>Ascomycota</taxon>
        <taxon>Pezizomycotina</taxon>
        <taxon>Sordariomycetes</taxon>
        <taxon>Sordariomycetidae</taxon>
        <taxon>Diaporthales</taxon>
        <taxon>Cytosporaceae</taxon>
        <taxon>Cytospora</taxon>
    </lineage>
</organism>
<sequence>MVHVEMAAQHAQTVASDRSNSQPSPGSPPRRAMEATRETSESSYRPSSRSSQSGPTPEPTPEKREDVTYDDEEDATHKLAATASKAHRVFNDQAHAQRQAQGDMDTNAQHIADTQKQELDKAREFAESMAREAQEQAREMVEKQSREAEERKTQELKEQITREIEEKQAREIAQKMAQIEQEKQEAVEHAERRARFAEQRAREYAYGITAQVADWTNTGPQEVMRKALQEAQSGVHAPPAQPDMPGHPESQAGTAAKDQGGAAPFQSRRRPNHEAAAAIAAQRERARSPEAALASATQGRSPRQPGRPKLQASTPIKVEDGAAPESASRLRPNHEVAAAAAAQKEHVQTPATRFPPSLRLSCRQQRATTPTKDPNPSFQKAVARSNPERVAAVADTHAERPGNTGSQRLNTNLEPHRPVSQTRAFDDQSQSATEATDRRPAIPEKSARRPLPSSRLASRVPAASGAPATRAKGAGLRKKRPHPLSPTEDKPTGDNPAEDTTTGGTTAGGTTAGDTATGDTPIPGSKEVQEALSSNPVVARARHQDGEVVALDMVDTANTMIALSRDRSHVRFCDGNRGVDGRDRPDIRANDEEIRRRREAIVGSGDEREKKPETKRQKKDEDGGDGSAGSGGKKAKRGGR</sequence>
<evidence type="ECO:0000313" key="3">
    <source>
        <dbReference type="Proteomes" id="UP001320245"/>
    </source>
</evidence>
<feature type="compositionally biased region" description="Basic and acidic residues" evidence="1">
    <location>
        <begin position="575"/>
        <end position="621"/>
    </location>
</feature>
<feature type="compositionally biased region" description="Polar residues" evidence="1">
    <location>
        <begin position="362"/>
        <end position="378"/>
    </location>
</feature>
<accession>A0AAN9UDR0</accession>
<feature type="compositionally biased region" description="Low complexity" evidence="1">
    <location>
        <begin position="41"/>
        <end position="55"/>
    </location>
</feature>
<feature type="compositionally biased region" description="Basic and acidic residues" evidence="1">
    <location>
        <begin position="113"/>
        <end position="156"/>
    </location>
</feature>
<feature type="region of interest" description="Disordered" evidence="1">
    <location>
        <begin position="1"/>
        <end position="156"/>
    </location>
</feature>